<dbReference type="EMBL" id="CAJNOQ010000688">
    <property type="protein sequence ID" value="CAF0828108.1"/>
    <property type="molecule type" value="Genomic_DNA"/>
</dbReference>
<dbReference type="InterPro" id="IPR039682">
    <property type="entry name" value="Sec8/EXOC4"/>
</dbReference>
<proteinExistence type="inferred from homology"/>
<comment type="similarity">
    <text evidence="1">Belongs to the SEC8 family.</text>
</comment>
<dbReference type="GO" id="GO:0006612">
    <property type="term" value="P:protein targeting to membrane"/>
    <property type="evidence" value="ECO:0007669"/>
    <property type="project" value="UniProtKB-UniRule"/>
</dbReference>
<keyword evidence="1" id="KW-0813">Transport</keyword>
<comment type="caution">
    <text evidence="3">The sequence shown here is derived from an EMBL/GenBank/DDBJ whole genome shotgun (WGS) entry which is preliminary data.</text>
</comment>
<keyword evidence="1" id="KW-0268">Exocytosis</keyword>
<dbReference type="EMBL" id="CAJOBC010000688">
    <property type="protein sequence ID" value="CAF3615045.1"/>
    <property type="molecule type" value="Genomic_DNA"/>
</dbReference>
<keyword evidence="5" id="KW-1185">Reference proteome</keyword>
<dbReference type="GO" id="GO:0015031">
    <property type="term" value="P:protein transport"/>
    <property type="evidence" value="ECO:0007669"/>
    <property type="project" value="UniProtKB-KW"/>
</dbReference>
<comment type="function">
    <text evidence="1">Component of the exocyst complex involved in the docking of exocytic vesicles with fusion sites on the plasma membrane.</text>
</comment>
<gene>
    <name evidence="3" type="ORF">GPM918_LOCUS4907</name>
    <name evidence="4" type="ORF">SRO942_LOCUS4908</name>
</gene>
<evidence type="ECO:0000313" key="4">
    <source>
        <dbReference type="EMBL" id="CAF3615045.1"/>
    </source>
</evidence>
<feature type="domain" description="Exocyst complex component Sec8 middle helical bundle" evidence="2">
    <location>
        <begin position="255"/>
        <end position="486"/>
    </location>
</feature>
<dbReference type="GO" id="GO:0000145">
    <property type="term" value="C:exocyst"/>
    <property type="evidence" value="ECO:0007669"/>
    <property type="project" value="UniProtKB-UniRule"/>
</dbReference>
<dbReference type="Proteomes" id="UP000663829">
    <property type="component" value="Unassembled WGS sequence"/>
</dbReference>
<evidence type="ECO:0000313" key="5">
    <source>
        <dbReference type="Proteomes" id="UP000663829"/>
    </source>
</evidence>
<organism evidence="3 5">
    <name type="scientific">Didymodactylos carnosus</name>
    <dbReference type="NCBI Taxonomy" id="1234261"/>
    <lineage>
        <taxon>Eukaryota</taxon>
        <taxon>Metazoa</taxon>
        <taxon>Spiralia</taxon>
        <taxon>Gnathifera</taxon>
        <taxon>Rotifera</taxon>
        <taxon>Eurotatoria</taxon>
        <taxon>Bdelloidea</taxon>
        <taxon>Philodinida</taxon>
        <taxon>Philodinidae</taxon>
        <taxon>Didymodactylos</taxon>
    </lineage>
</organism>
<dbReference type="Pfam" id="PF20652">
    <property type="entry name" value="Sec8_C"/>
    <property type="match status" value="1"/>
</dbReference>
<reference evidence="3" key="1">
    <citation type="submission" date="2021-02" db="EMBL/GenBank/DDBJ databases">
        <authorList>
            <person name="Nowell W R."/>
        </authorList>
    </citation>
    <scope>NUCLEOTIDE SEQUENCE</scope>
</reference>
<dbReference type="Proteomes" id="UP000681722">
    <property type="component" value="Unassembled WGS sequence"/>
</dbReference>
<name>A0A813UU28_9BILA</name>
<accession>A0A813UU28</accession>
<evidence type="ECO:0000313" key="3">
    <source>
        <dbReference type="EMBL" id="CAF0828108.1"/>
    </source>
</evidence>
<dbReference type="OrthoDB" id="272977at2759"/>
<dbReference type="InterPro" id="IPR048630">
    <property type="entry name" value="Sec8_M"/>
</dbReference>
<dbReference type="GO" id="GO:0090522">
    <property type="term" value="P:vesicle tethering involved in exocytosis"/>
    <property type="evidence" value="ECO:0007669"/>
    <property type="project" value="UniProtKB-UniRule"/>
</dbReference>
<evidence type="ECO:0000256" key="1">
    <source>
        <dbReference type="RuleBase" id="RU367079"/>
    </source>
</evidence>
<dbReference type="GO" id="GO:0006893">
    <property type="term" value="P:Golgi to plasma membrane transport"/>
    <property type="evidence" value="ECO:0007669"/>
    <property type="project" value="TreeGrafter"/>
</dbReference>
<keyword evidence="1" id="KW-0653">Protein transport</keyword>
<dbReference type="AlphaFoldDB" id="A0A813UU28"/>
<dbReference type="PANTHER" id="PTHR14146:SF0">
    <property type="entry name" value="EXOCYST COMPLEX COMPONENT 4"/>
    <property type="match status" value="1"/>
</dbReference>
<sequence length="1076" mass="126062">MKIIRDLTYNRDNTGAREQQRRFVNERFERSNLNIDRCIKSSTTDLTELIKYFSDIYNSIEQSKARINSVRERLKECKNLLLLKRQDIRKLWLLTSEQNALVKIYMNIDELKHVPIRLQFYLNKKLYLHAALLLLRAKEHNELRLINALSNIDLQIKEERVSLEQTLKLELIDQLYIKSCHDILGNKNTASASKLNGNHDNSDHAYISKIRENCLLRKQFDHDYNQGKLTFENSTSFIIPDKYLLVDIKYSSELYLEVLLQSSGILQRLNDSIDFIQKQLHGQLHKIVIKTTQHIVDNNFLNLSSTSTATSTSLTLNNPDNLRDLLETCYEQFKLVVKSFEYVLGVLRLINEQNSPVQIQQKQYYFNLKAQKKYDSKSMTSKRYLIEQQGTIHQQQQSFSSQSNHQPVQFEIPCLFSIEIVWETLQLVLSEVLNEYIDYNNTVEFPPQQDYSHHHSLTDFSPYLTKKSTQQRPQQQKLFEFQHSAQVVSMTNYFQEQNRFLPSKPTVAITTMIPTDPLSSANTSTPGIYKQYVCKPNYRNITTVHHVLQRIIEDIDQNIKLHSTKRILDRKLTEFIRDRFIGRVIKDIRESAQIVSTSSSNTNNDNNRLIKLIPLVLQKQLHIHVPILQSTYLIYKSCEELCSLVKCLPTYADDFCQAIIDLLFKHRESCQKLFTFIVERPDYVSNNTNGIIAPLSIYSMEWVRDVDINRHLRTLPAFDALIRNRTRSSNSILTTSAKINSEINENIDNIRYRQMKETETLLINFNRHKMNLDDICTNYKQIKLLANCHESLDWLYDKLSYYFDILEKCLNDPTYLDHLTQQSVNNQYTTVNSNPIISTLNRQKHVQHKYSLLKLSHANLEIFSNAMKTIFTLSYDMLLVLYLEIRLHCFYHLSLLFRNHSHYSLAIDTDPDENILNLNRDLSRLQETLISSLGDQKFQYLFQGLGSFLATNLIRSSKRFRRISETGITKMCRNIFSIEQTLTQIRTIGGGDAELMRAHRYFELLYSKPDEIIGILEEKGQEYTETDYINLLHLKHRSFPATDFDLKQYENMIKKALHSESSVQKPTTTNIVNGKR</sequence>
<evidence type="ECO:0000259" key="2">
    <source>
        <dbReference type="Pfam" id="PF20652"/>
    </source>
</evidence>
<protein>
    <recommendedName>
        <fullName evidence="1">Exocyst complex component Sec8</fullName>
    </recommendedName>
</protein>
<dbReference type="PANTHER" id="PTHR14146">
    <property type="entry name" value="EXOCYST COMPLEX COMPONENT 4"/>
    <property type="match status" value="1"/>
</dbReference>